<dbReference type="OrthoDB" id="4256938at2"/>
<name>A0A387HCA8_9ACTN</name>
<evidence type="ECO:0008006" key="5">
    <source>
        <dbReference type="Google" id="ProtNLM"/>
    </source>
</evidence>
<dbReference type="AlphaFoldDB" id="A0A387HCA8"/>
<feature type="region of interest" description="Disordered" evidence="1">
    <location>
        <begin position="33"/>
        <end position="59"/>
    </location>
</feature>
<protein>
    <recommendedName>
        <fullName evidence="5">Bacterial Ig domain-containing protein</fullName>
    </recommendedName>
</protein>
<reference evidence="3 4" key="1">
    <citation type="submission" date="2018-10" db="EMBL/GenBank/DDBJ databases">
        <title>Relationship between Morphology and Antimicrobial Activity in Streptomyces.</title>
        <authorList>
            <person name="Kang H.J."/>
            <person name="Kim S.B."/>
        </authorList>
    </citation>
    <scope>NUCLEOTIDE SEQUENCE [LARGE SCALE GENOMIC DNA]</scope>
    <source>
        <strain evidence="3 4">BH38</strain>
    </source>
</reference>
<proteinExistence type="predicted"/>
<evidence type="ECO:0000256" key="1">
    <source>
        <dbReference type="SAM" id="MobiDB-lite"/>
    </source>
</evidence>
<keyword evidence="2" id="KW-0732">Signal</keyword>
<gene>
    <name evidence="3" type="ORF">DWB77_03614</name>
</gene>
<sequence length="144" mass="14635">MNTTLRSRCIRTLAAGALSAALLSAGAAGTSASAAAASKPSPSASKPSPSASKTAGSITVKASSTSVKAGDKVTFTGRTKGLPIGTKLVLQHKKGNKWTTLQASTLVKQGSSYSLDAKLNDKGKQDLRVKYDEVVSPTVSVTVK</sequence>
<dbReference type="Proteomes" id="UP000271554">
    <property type="component" value="Chromosome"/>
</dbReference>
<evidence type="ECO:0000313" key="4">
    <source>
        <dbReference type="Proteomes" id="UP000271554"/>
    </source>
</evidence>
<organism evidence="3 4">
    <name type="scientific">Streptomyces hundungensis</name>
    <dbReference type="NCBI Taxonomy" id="1077946"/>
    <lineage>
        <taxon>Bacteria</taxon>
        <taxon>Bacillati</taxon>
        <taxon>Actinomycetota</taxon>
        <taxon>Actinomycetes</taxon>
        <taxon>Kitasatosporales</taxon>
        <taxon>Streptomycetaceae</taxon>
        <taxon>Streptomyces</taxon>
    </lineage>
</organism>
<feature type="signal peptide" evidence="2">
    <location>
        <begin position="1"/>
        <end position="27"/>
    </location>
</feature>
<dbReference type="KEGG" id="shun:DWB77_03614"/>
<feature type="compositionally biased region" description="Low complexity" evidence="1">
    <location>
        <begin position="33"/>
        <end position="57"/>
    </location>
</feature>
<evidence type="ECO:0000313" key="3">
    <source>
        <dbReference type="EMBL" id="AYG81466.1"/>
    </source>
</evidence>
<feature type="chain" id="PRO_5039606836" description="Bacterial Ig domain-containing protein" evidence="2">
    <location>
        <begin position="28"/>
        <end position="144"/>
    </location>
</feature>
<accession>A0A387HCA8</accession>
<keyword evidence="4" id="KW-1185">Reference proteome</keyword>
<dbReference type="EMBL" id="CP032698">
    <property type="protein sequence ID" value="AYG81466.1"/>
    <property type="molecule type" value="Genomic_DNA"/>
</dbReference>
<evidence type="ECO:0000256" key="2">
    <source>
        <dbReference type="SAM" id="SignalP"/>
    </source>
</evidence>
<dbReference type="RefSeq" id="WP_120722218.1">
    <property type="nucleotide sequence ID" value="NZ_CP032698.1"/>
</dbReference>